<evidence type="ECO:0000256" key="6">
    <source>
        <dbReference type="ARBA" id="ARBA00022777"/>
    </source>
</evidence>
<dbReference type="SUPFAM" id="SSF47384">
    <property type="entry name" value="Homodimeric domain of signal transducing histidine kinase"/>
    <property type="match status" value="1"/>
</dbReference>
<dbReference type="EMBL" id="CP014671">
    <property type="protein sequence ID" value="ANX03589.1"/>
    <property type="molecule type" value="Genomic_DNA"/>
</dbReference>
<dbReference type="RefSeq" id="WP_145930997.1">
    <property type="nucleotide sequence ID" value="NZ_CP014671.1"/>
</dbReference>
<dbReference type="Gene3D" id="3.30.450.20">
    <property type="entry name" value="PAS domain"/>
    <property type="match status" value="1"/>
</dbReference>
<evidence type="ECO:0000256" key="10">
    <source>
        <dbReference type="ARBA" id="ARBA00023231"/>
    </source>
</evidence>
<dbReference type="OrthoDB" id="9789238at2"/>
<evidence type="ECO:0000256" key="11">
    <source>
        <dbReference type="ARBA" id="ARBA00037696"/>
    </source>
</evidence>
<dbReference type="Pfam" id="PF02518">
    <property type="entry name" value="HATPase_c"/>
    <property type="match status" value="1"/>
</dbReference>
<dbReference type="SMART" id="SM00387">
    <property type="entry name" value="HATPase_c"/>
    <property type="match status" value="1"/>
</dbReference>
<keyword evidence="7" id="KW-0378">Hydrolase</keyword>
<organism evidence="17 18">
    <name type="scientific">Immundisolibacter cernigliae</name>
    <dbReference type="NCBI Taxonomy" id="1810504"/>
    <lineage>
        <taxon>Bacteria</taxon>
        <taxon>Pseudomonadati</taxon>
        <taxon>Pseudomonadota</taxon>
        <taxon>Gammaproteobacteria</taxon>
        <taxon>Immundisolibacterales</taxon>
        <taxon>Immundisolibacteraceae</taxon>
        <taxon>Immundisolibacter</taxon>
    </lineage>
</organism>
<dbReference type="PROSITE" id="PS50112">
    <property type="entry name" value="PAS"/>
    <property type="match status" value="1"/>
</dbReference>
<dbReference type="InterPro" id="IPR003594">
    <property type="entry name" value="HATPase_dom"/>
</dbReference>
<dbReference type="InterPro" id="IPR004358">
    <property type="entry name" value="Sig_transdc_His_kin-like_C"/>
</dbReference>
<protein>
    <recommendedName>
        <fullName evidence="12">Sensory histidine kinase/phosphatase NtrB</fullName>
        <ecNumber evidence="2">2.7.13.3</ecNumber>
    </recommendedName>
    <alternativeName>
        <fullName evidence="13">Nitrogen regulation protein NR(II)</fullName>
    </alternativeName>
    <alternativeName>
        <fullName evidence="14">Nitrogen regulator II</fullName>
    </alternativeName>
</protein>
<sequence>MQIPLDHDVASTDHAGRAVLDNLQTAVLVIDDQQRVAYLNQAGEILLGASARQLRGQPLGHLLHDPALPALVAETLERQQPVLRHDLSFELPGNPAKRFNCWLTPLDGSDAKGLILEIAATGPLGDTQRESRLLSQQEANRLMLRGLAHEIKNPLGGLRGAAQLLERELADPELAEYTQIIIGEADRLKKLIDRMLSPELAPEMARVSVHEVLERVRALVAADLPPQLSIEYDYDPSLPDLWADREQLIQAFLNLVRNAVQSVDEADCRPGRVLLRTRVRRRMTIAGRHHRLLVQVDVIDNGPGVPEHLREQIFHPLITGRSTGTGLGLSIAQSLVSRHEGCINFHSAPGNTVFSVLLPIAGERR</sequence>
<dbReference type="Pfam" id="PF00512">
    <property type="entry name" value="HisKA"/>
    <property type="match status" value="1"/>
</dbReference>
<dbReference type="CDD" id="cd00130">
    <property type="entry name" value="PAS"/>
    <property type="match status" value="1"/>
</dbReference>
<dbReference type="SUPFAM" id="SSF55874">
    <property type="entry name" value="ATPase domain of HSP90 chaperone/DNA topoisomerase II/histidine kinase"/>
    <property type="match status" value="1"/>
</dbReference>
<accession>A0A1B1YSA5</accession>
<dbReference type="InterPro" id="IPR013767">
    <property type="entry name" value="PAS_fold"/>
</dbReference>
<proteinExistence type="predicted"/>
<dbReference type="Proteomes" id="UP000092952">
    <property type="component" value="Chromosome"/>
</dbReference>
<evidence type="ECO:0000256" key="13">
    <source>
        <dbReference type="ARBA" id="ARBA00042313"/>
    </source>
</evidence>
<reference evidence="18" key="1">
    <citation type="submission" date="2016-03" db="EMBL/GenBank/DDBJ databases">
        <title>Complete genome sequence of Solimmundus cernigliae, representing a novel lineage of polycyclic aromatic hydrocarbon degraders within the Gammaproteobacteria.</title>
        <authorList>
            <person name="Singleton D.R."/>
            <person name="Dickey A.N."/>
            <person name="Scholl E.H."/>
            <person name="Wright F.A."/>
            <person name="Aitken M.D."/>
        </authorList>
    </citation>
    <scope>NUCLEOTIDE SEQUENCE [LARGE SCALE GENOMIC DNA]</scope>
    <source>
        <strain evidence="18">TR3.2</strain>
    </source>
</reference>
<dbReference type="PANTHER" id="PTHR43065:SF16">
    <property type="entry name" value="SENSORY HISTIDINE KINASE_PHOSPHATASE NTRB"/>
    <property type="match status" value="1"/>
</dbReference>
<evidence type="ECO:0000256" key="4">
    <source>
        <dbReference type="ARBA" id="ARBA00022679"/>
    </source>
</evidence>
<dbReference type="SUPFAM" id="SSF55785">
    <property type="entry name" value="PYP-like sensor domain (PAS domain)"/>
    <property type="match status" value="1"/>
</dbReference>
<dbReference type="PROSITE" id="PS50109">
    <property type="entry name" value="HIS_KIN"/>
    <property type="match status" value="1"/>
</dbReference>
<evidence type="ECO:0000256" key="7">
    <source>
        <dbReference type="ARBA" id="ARBA00022801"/>
    </source>
</evidence>
<dbReference type="SMART" id="SM00091">
    <property type="entry name" value="PAS"/>
    <property type="match status" value="1"/>
</dbReference>
<dbReference type="EC" id="2.7.13.3" evidence="2"/>
<dbReference type="KEGG" id="gbi:PG2T_04850"/>
<dbReference type="InterPro" id="IPR036890">
    <property type="entry name" value="HATPase_C_sf"/>
</dbReference>
<evidence type="ECO:0000256" key="12">
    <source>
        <dbReference type="ARBA" id="ARBA00039567"/>
    </source>
</evidence>
<evidence type="ECO:0000256" key="2">
    <source>
        <dbReference type="ARBA" id="ARBA00012438"/>
    </source>
</evidence>
<dbReference type="Gene3D" id="3.30.565.10">
    <property type="entry name" value="Histidine kinase-like ATPase, C-terminal domain"/>
    <property type="match status" value="1"/>
</dbReference>
<evidence type="ECO:0000256" key="5">
    <source>
        <dbReference type="ARBA" id="ARBA00022741"/>
    </source>
</evidence>
<dbReference type="STRING" id="1810504.PG2T_04850"/>
<dbReference type="FunCoup" id="A0A1B1YSA5">
    <property type="interactions" value="69"/>
</dbReference>
<feature type="domain" description="PAS" evidence="16">
    <location>
        <begin position="12"/>
        <end position="64"/>
    </location>
</feature>
<evidence type="ECO:0000313" key="18">
    <source>
        <dbReference type="Proteomes" id="UP000092952"/>
    </source>
</evidence>
<dbReference type="InterPro" id="IPR000014">
    <property type="entry name" value="PAS"/>
</dbReference>
<keyword evidence="8" id="KW-0067">ATP-binding</keyword>
<dbReference type="SMART" id="SM00388">
    <property type="entry name" value="HisKA"/>
    <property type="match status" value="1"/>
</dbReference>
<evidence type="ECO:0000259" key="15">
    <source>
        <dbReference type="PROSITE" id="PS50109"/>
    </source>
</evidence>
<feature type="domain" description="Histidine kinase" evidence="15">
    <location>
        <begin position="146"/>
        <end position="362"/>
    </location>
</feature>
<dbReference type="PANTHER" id="PTHR43065">
    <property type="entry name" value="SENSOR HISTIDINE KINASE"/>
    <property type="match status" value="1"/>
</dbReference>
<dbReference type="InParanoid" id="A0A1B1YSA5"/>
<keyword evidence="9" id="KW-0902">Two-component regulatory system</keyword>
<dbReference type="GO" id="GO:0000155">
    <property type="term" value="F:phosphorelay sensor kinase activity"/>
    <property type="evidence" value="ECO:0007669"/>
    <property type="project" value="InterPro"/>
</dbReference>
<dbReference type="GO" id="GO:0016787">
    <property type="term" value="F:hydrolase activity"/>
    <property type="evidence" value="ECO:0007669"/>
    <property type="project" value="UniProtKB-KW"/>
</dbReference>
<evidence type="ECO:0000256" key="14">
    <source>
        <dbReference type="ARBA" id="ARBA00043094"/>
    </source>
</evidence>
<dbReference type="PRINTS" id="PR00344">
    <property type="entry name" value="BCTRLSENSOR"/>
</dbReference>
<evidence type="ECO:0000313" key="17">
    <source>
        <dbReference type="EMBL" id="ANX03589.1"/>
    </source>
</evidence>
<comment type="function">
    <text evidence="11">Member of the two-component regulatory system NtrB/NtrC, which controls expression of the nitrogen-regulated (ntr) genes in response to nitrogen limitation. Under conditions of nitrogen limitation, NtrB autophosphorylates and transfers the phosphoryl group to NtrC. In the presence of nitrogen, acts as a phosphatase that dephosphorylates and inactivates NtrC.</text>
</comment>
<evidence type="ECO:0000256" key="9">
    <source>
        <dbReference type="ARBA" id="ARBA00023012"/>
    </source>
</evidence>
<dbReference type="GO" id="GO:0006355">
    <property type="term" value="P:regulation of DNA-templated transcription"/>
    <property type="evidence" value="ECO:0007669"/>
    <property type="project" value="InterPro"/>
</dbReference>
<name>A0A1B1YSA5_9GAMM</name>
<dbReference type="CDD" id="cd00082">
    <property type="entry name" value="HisKA"/>
    <property type="match status" value="1"/>
</dbReference>
<dbReference type="InterPro" id="IPR003661">
    <property type="entry name" value="HisK_dim/P_dom"/>
</dbReference>
<keyword evidence="10" id="KW-0535">Nitrogen fixation</keyword>
<dbReference type="InterPro" id="IPR036097">
    <property type="entry name" value="HisK_dim/P_sf"/>
</dbReference>
<dbReference type="InterPro" id="IPR005467">
    <property type="entry name" value="His_kinase_dom"/>
</dbReference>
<evidence type="ECO:0000256" key="8">
    <source>
        <dbReference type="ARBA" id="ARBA00022840"/>
    </source>
</evidence>
<dbReference type="AlphaFoldDB" id="A0A1B1YSA5"/>
<keyword evidence="18" id="KW-1185">Reference proteome</keyword>
<dbReference type="Pfam" id="PF00989">
    <property type="entry name" value="PAS"/>
    <property type="match status" value="1"/>
</dbReference>
<dbReference type="GO" id="GO:0005524">
    <property type="term" value="F:ATP binding"/>
    <property type="evidence" value="ECO:0007669"/>
    <property type="project" value="UniProtKB-KW"/>
</dbReference>
<keyword evidence="5" id="KW-0547">Nucleotide-binding</keyword>
<keyword evidence="6" id="KW-0418">Kinase</keyword>
<evidence type="ECO:0000259" key="16">
    <source>
        <dbReference type="PROSITE" id="PS50112"/>
    </source>
</evidence>
<keyword evidence="4" id="KW-0808">Transferase</keyword>
<gene>
    <name evidence="17" type="ORF">PG2T_04850</name>
</gene>
<evidence type="ECO:0000256" key="1">
    <source>
        <dbReference type="ARBA" id="ARBA00000085"/>
    </source>
</evidence>
<comment type="catalytic activity">
    <reaction evidence="1">
        <text>ATP + protein L-histidine = ADP + protein N-phospho-L-histidine.</text>
        <dbReference type="EC" id="2.7.13.3"/>
    </reaction>
</comment>
<dbReference type="InterPro" id="IPR035965">
    <property type="entry name" value="PAS-like_dom_sf"/>
</dbReference>
<dbReference type="NCBIfam" id="NF008293">
    <property type="entry name" value="PRK11073.1"/>
    <property type="match status" value="1"/>
</dbReference>
<dbReference type="Gene3D" id="1.10.287.130">
    <property type="match status" value="1"/>
</dbReference>
<keyword evidence="3" id="KW-0597">Phosphoprotein</keyword>
<evidence type="ECO:0000256" key="3">
    <source>
        <dbReference type="ARBA" id="ARBA00022553"/>
    </source>
</evidence>